<feature type="domain" description="Sulphotransferase Stf0" evidence="2">
    <location>
        <begin position="16"/>
        <end position="246"/>
    </location>
</feature>
<comment type="caution">
    <text evidence="3">The sequence shown here is derived from an EMBL/GenBank/DDBJ whole genome shotgun (WGS) entry which is preliminary data.</text>
</comment>
<evidence type="ECO:0000256" key="1">
    <source>
        <dbReference type="SAM" id="MobiDB-lite"/>
    </source>
</evidence>
<gene>
    <name evidence="3" type="ORF">NBRC116598_34830</name>
</gene>
<feature type="compositionally biased region" description="Basic and acidic residues" evidence="1">
    <location>
        <begin position="148"/>
        <end position="167"/>
    </location>
</feature>
<proteinExistence type="predicted"/>
<dbReference type="RefSeq" id="WP_353401868.1">
    <property type="nucleotide sequence ID" value="NZ_BAABWU010000017.1"/>
</dbReference>
<sequence>MDQDAMTATPIKELTIVLASQRSGSTVLCQDVTAVGGLGVPNEYFLKLIGKNKPQNPGEQPVLEAILQGQDPARPEAAAIKMMLNQAPPIATYIDGAAPLPPAQATQRVIDWARDRFERVAIIALVRDNSLDQAISKAVANASQTWHQDSEAKKNEKAGKPAQDFDHSSDSFQLEILKALPLFIRQKKIIQKIVRQNTDIAHLLRYDDISAQPDETAQAIAAHTRALGFSPQGQPSNRTLKKLVDSDRSAQIKASFRAFVERHSG</sequence>
<protein>
    <recommendedName>
        <fullName evidence="2">Sulphotransferase Stf0 domain-containing protein</fullName>
    </recommendedName>
</protein>
<evidence type="ECO:0000313" key="3">
    <source>
        <dbReference type="EMBL" id="GAA6198038.1"/>
    </source>
</evidence>
<dbReference type="EMBL" id="BAABWU010000017">
    <property type="protein sequence ID" value="GAA6198038.1"/>
    <property type="molecule type" value="Genomic_DNA"/>
</dbReference>
<organism evidence="3 4">
    <name type="scientific">Pseudophaeobacter arcticus</name>
    <dbReference type="NCBI Taxonomy" id="385492"/>
    <lineage>
        <taxon>Bacteria</taxon>
        <taxon>Pseudomonadati</taxon>
        <taxon>Pseudomonadota</taxon>
        <taxon>Alphaproteobacteria</taxon>
        <taxon>Rhodobacterales</taxon>
        <taxon>Paracoccaceae</taxon>
        <taxon>Pseudophaeobacter</taxon>
    </lineage>
</organism>
<dbReference type="Pfam" id="PF09037">
    <property type="entry name" value="Sulphotransf"/>
    <property type="match status" value="1"/>
</dbReference>
<dbReference type="InterPro" id="IPR027417">
    <property type="entry name" value="P-loop_NTPase"/>
</dbReference>
<dbReference type="InterPro" id="IPR024628">
    <property type="entry name" value="Sulfotransferase_Stf0_dom"/>
</dbReference>
<dbReference type="SUPFAM" id="SSF52540">
    <property type="entry name" value="P-loop containing nucleoside triphosphate hydrolases"/>
    <property type="match status" value="1"/>
</dbReference>
<feature type="region of interest" description="Disordered" evidence="1">
    <location>
        <begin position="144"/>
        <end position="167"/>
    </location>
</feature>
<name>A0ABQ0AQB8_9RHOB</name>
<dbReference type="Proteomes" id="UP001441944">
    <property type="component" value="Unassembled WGS sequence"/>
</dbReference>
<keyword evidence="4" id="KW-1185">Reference proteome</keyword>
<reference evidence="3 4" key="1">
    <citation type="submission" date="2024-04" db="EMBL/GenBank/DDBJ databases">
        <title>Draft genome sequence of Pseudophaeobacter arcticus NBRC 116598.</title>
        <authorList>
            <person name="Miyakawa T."/>
            <person name="Kusuya Y."/>
            <person name="Miura T."/>
        </authorList>
    </citation>
    <scope>NUCLEOTIDE SEQUENCE [LARGE SCALE GENOMIC DNA]</scope>
    <source>
        <strain evidence="3 4">SU-CL00105</strain>
    </source>
</reference>
<evidence type="ECO:0000259" key="2">
    <source>
        <dbReference type="Pfam" id="PF09037"/>
    </source>
</evidence>
<dbReference type="Gene3D" id="3.40.50.300">
    <property type="entry name" value="P-loop containing nucleotide triphosphate hydrolases"/>
    <property type="match status" value="1"/>
</dbReference>
<evidence type="ECO:0000313" key="4">
    <source>
        <dbReference type="Proteomes" id="UP001441944"/>
    </source>
</evidence>
<accession>A0ABQ0AQB8</accession>